<dbReference type="KEGG" id="flt:Sv326_0772"/>
<evidence type="ECO:0000256" key="1">
    <source>
        <dbReference type="SAM" id="Phobius"/>
    </source>
</evidence>
<proteinExistence type="predicted"/>
<organism evidence="2 3">
    <name type="scientific">Fermentimicrarchaeum limneticum</name>
    <dbReference type="NCBI Taxonomy" id="2795018"/>
    <lineage>
        <taxon>Archaea</taxon>
        <taxon>Candidatus Micrarchaeota</taxon>
        <taxon>Candidatus Fermentimicrarchaeales</taxon>
        <taxon>Candidatus Fermentimicrarchaeaceae</taxon>
        <taxon>Candidatus Fermentimicrarchaeum</taxon>
    </lineage>
</organism>
<keyword evidence="1" id="KW-1133">Transmembrane helix</keyword>
<keyword evidence="1" id="KW-0472">Membrane</keyword>
<dbReference type="EMBL" id="CP058998">
    <property type="protein sequence ID" value="QLJ52947.1"/>
    <property type="molecule type" value="Genomic_DNA"/>
</dbReference>
<dbReference type="AlphaFoldDB" id="A0A7D5XPV8"/>
<name>A0A7D5XPV8_FERL1</name>
<evidence type="ECO:0000313" key="2">
    <source>
        <dbReference type="EMBL" id="QLJ52947.1"/>
    </source>
</evidence>
<reference evidence="3" key="1">
    <citation type="submission" date="2020-07" db="EMBL/GenBank/DDBJ databases">
        <title>Metabolic diversity and evolutionary history of the archaeal phylum ###Micrarchaeota### uncovered from a freshwater lake metagenome.</title>
        <authorList>
            <person name="Kadnikov V.V."/>
            <person name="Savvichev A.S."/>
            <person name="Mardanov A.V."/>
            <person name="Beletsky A.V."/>
            <person name="Chupakov A.V."/>
            <person name="Kokryatskaya N.M."/>
            <person name="Pimenov N.V."/>
            <person name="Ravin N.V."/>
        </authorList>
    </citation>
    <scope>NUCLEOTIDE SEQUENCE [LARGE SCALE GENOMIC DNA]</scope>
</reference>
<sequence length="92" mass="10461">MEENKLWIIEGLMIGFLTIQIAMPFFYHSYFSLQTCSPEIAAKSNMYLFVFTLSGVISFASCLYLKREKTAILELLIFMVGMAVVLSESLCI</sequence>
<dbReference type="Proteomes" id="UP000510821">
    <property type="component" value="Chromosome"/>
</dbReference>
<feature type="transmembrane region" description="Helical" evidence="1">
    <location>
        <begin position="47"/>
        <end position="65"/>
    </location>
</feature>
<keyword evidence="1" id="KW-0812">Transmembrane</keyword>
<feature type="transmembrane region" description="Helical" evidence="1">
    <location>
        <begin position="7"/>
        <end position="27"/>
    </location>
</feature>
<accession>A0A7D5XPV8</accession>
<gene>
    <name evidence="2" type="ORF">Sv326_0772</name>
</gene>
<protein>
    <submittedName>
        <fullName evidence="2">Uncharacterized protein</fullName>
    </submittedName>
</protein>
<evidence type="ECO:0000313" key="3">
    <source>
        <dbReference type="Proteomes" id="UP000510821"/>
    </source>
</evidence>
<feature type="transmembrane region" description="Helical" evidence="1">
    <location>
        <begin position="72"/>
        <end position="90"/>
    </location>
</feature>